<dbReference type="InterPro" id="IPR004613">
    <property type="entry name" value="RNase_J"/>
</dbReference>
<dbReference type="CDD" id="cd07714">
    <property type="entry name" value="RNaseJ_MBL-fold"/>
    <property type="match status" value="1"/>
</dbReference>
<evidence type="ECO:0000313" key="7">
    <source>
        <dbReference type="Proteomes" id="UP000246104"/>
    </source>
</evidence>
<dbReference type="PANTHER" id="PTHR43694">
    <property type="entry name" value="RIBONUCLEASE J"/>
    <property type="match status" value="1"/>
</dbReference>
<dbReference type="SUPFAM" id="SSF56281">
    <property type="entry name" value="Metallo-hydrolase/oxidoreductase"/>
    <property type="match status" value="1"/>
</dbReference>
<protein>
    <submittedName>
        <fullName evidence="6">Ribonuclease J</fullName>
    </submittedName>
</protein>
<dbReference type="GO" id="GO:0003723">
    <property type="term" value="F:RNA binding"/>
    <property type="evidence" value="ECO:0007669"/>
    <property type="project" value="UniProtKB-KW"/>
</dbReference>
<dbReference type="NCBIfam" id="TIGR00649">
    <property type="entry name" value="MG423"/>
    <property type="match status" value="1"/>
</dbReference>
<dbReference type="SMART" id="SM00849">
    <property type="entry name" value="Lactamase_B"/>
    <property type="match status" value="1"/>
</dbReference>
<dbReference type="InterPro" id="IPR042173">
    <property type="entry name" value="RNase_J_2"/>
</dbReference>
<proteinExistence type="predicted"/>
<dbReference type="Gene3D" id="3.40.50.10710">
    <property type="entry name" value="Metallo-hydrolase/oxidoreductase"/>
    <property type="match status" value="1"/>
</dbReference>
<keyword evidence="4" id="KW-0694">RNA-binding</keyword>
<dbReference type="Gene3D" id="3.60.15.10">
    <property type="entry name" value="Ribonuclease Z/Hydroxyacylglutathione hydrolase-like"/>
    <property type="match status" value="1"/>
</dbReference>
<keyword evidence="2" id="KW-0540">Nuclease</keyword>
<reference evidence="6 7" key="1">
    <citation type="submission" date="2018-02" db="EMBL/GenBank/DDBJ databases">
        <title>Genomic Reconstructions from Amazon Rainforest and Pasture Soil Reveal Novel Insights into the Physiology of Candidate Phyla in Tropical Sites.</title>
        <authorList>
            <person name="Kroeger M.E."/>
            <person name="Delmont T."/>
            <person name="Eren A.M."/>
            <person name="Guo J."/>
            <person name="Meyer K.M."/>
            <person name="Khan K."/>
            <person name="Rodrigues J.L.M."/>
            <person name="Bohannan B.J.M."/>
            <person name="Tringe S."/>
            <person name="Borges C.D."/>
            <person name="Tiedje J."/>
            <person name="Tsai S.M."/>
            <person name="Nusslein K."/>
        </authorList>
    </citation>
    <scope>NUCLEOTIDE SEQUENCE [LARGE SCALE GENOMIC DNA]</scope>
    <source>
        <strain evidence="6">Amazon FNV 2010 28 9</strain>
    </source>
</reference>
<evidence type="ECO:0000259" key="5">
    <source>
        <dbReference type="SMART" id="SM00849"/>
    </source>
</evidence>
<dbReference type="PANTHER" id="PTHR43694:SF1">
    <property type="entry name" value="RIBONUCLEASE J"/>
    <property type="match status" value="1"/>
</dbReference>
<dbReference type="GO" id="GO:0046872">
    <property type="term" value="F:metal ion binding"/>
    <property type="evidence" value="ECO:0007669"/>
    <property type="project" value="InterPro"/>
</dbReference>
<keyword evidence="1" id="KW-0963">Cytoplasm</keyword>
<evidence type="ECO:0000313" key="6">
    <source>
        <dbReference type="EMBL" id="PWU24245.1"/>
    </source>
</evidence>
<organism evidence="6 7">
    <name type="scientific">Candidatus Cerribacteria bacterium 'Amazon FNV 2010 28 9'</name>
    <dbReference type="NCBI Taxonomy" id="2081795"/>
    <lineage>
        <taxon>Bacteria</taxon>
        <taxon>Candidatus Cerribacteria</taxon>
    </lineage>
</organism>
<dbReference type="GO" id="GO:0004527">
    <property type="term" value="F:exonuclease activity"/>
    <property type="evidence" value="ECO:0007669"/>
    <property type="project" value="UniProtKB-KW"/>
</dbReference>
<evidence type="ECO:0000256" key="1">
    <source>
        <dbReference type="ARBA" id="ARBA00022490"/>
    </source>
</evidence>
<keyword evidence="3" id="KW-0378">Hydrolase</keyword>
<gene>
    <name evidence="6" type="ORF">C5B42_00300</name>
</gene>
<evidence type="ECO:0000256" key="3">
    <source>
        <dbReference type="ARBA" id="ARBA00022839"/>
    </source>
</evidence>
<dbReference type="InterPro" id="IPR055132">
    <property type="entry name" value="RNase_J_b_CASP"/>
</dbReference>
<dbReference type="InterPro" id="IPR041636">
    <property type="entry name" value="RNase_J_C"/>
</dbReference>
<dbReference type="InterPro" id="IPR001279">
    <property type="entry name" value="Metallo-B-lactamas"/>
</dbReference>
<dbReference type="Proteomes" id="UP000246104">
    <property type="component" value="Unassembled WGS sequence"/>
</dbReference>
<dbReference type="InterPro" id="IPR036866">
    <property type="entry name" value="RibonucZ/Hydroxyglut_hydro"/>
</dbReference>
<dbReference type="Pfam" id="PF22505">
    <property type="entry name" value="RNase_J_b_CASP"/>
    <property type="match status" value="1"/>
</dbReference>
<dbReference type="Pfam" id="PF17770">
    <property type="entry name" value="RNase_J_C"/>
    <property type="match status" value="1"/>
</dbReference>
<dbReference type="Gene3D" id="3.10.20.580">
    <property type="match status" value="1"/>
</dbReference>
<name>A0A317JR33_9BACT</name>
<dbReference type="EMBL" id="PSRQ01000006">
    <property type="protein sequence ID" value="PWU24245.1"/>
    <property type="molecule type" value="Genomic_DNA"/>
</dbReference>
<feature type="domain" description="Metallo-beta-lactamase" evidence="5">
    <location>
        <begin position="16"/>
        <end position="213"/>
    </location>
</feature>
<dbReference type="Pfam" id="PF00753">
    <property type="entry name" value="Lactamase_B"/>
    <property type="match status" value="1"/>
</dbReference>
<dbReference type="AlphaFoldDB" id="A0A317JR33"/>
<keyword evidence="3" id="KW-0269">Exonuclease</keyword>
<evidence type="ECO:0000256" key="4">
    <source>
        <dbReference type="ARBA" id="ARBA00022884"/>
    </source>
</evidence>
<evidence type="ECO:0000256" key="2">
    <source>
        <dbReference type="ARBA" id="ARBA00022722"/>
    </source>
</evidence>
<sequence>MSSLKIIPLGEMGNVTRNMFVYEYGDELLIVDCGIGFPESSMLGVDVLIPDITYIQQRLKEGAHIVGMCLSHGHDDHIAGLPYIIPQLPDFEIFASPLTAKFAQARMDDAGLRKEVNIVDTDVPVKLGSFSVDFIRLTHSVPHTRHLAIITPEGIVYHGSDFKFDLTPVDGVLPDFNKIARYGDKGILCLLSDCLRVEREAWSPSENVLAATFEREILDCKGKYIVTLMSSNLHRIGLLAKTAINHGRKLVFIGRSVEQNVEIANALKVLSIPKDNIVHKKHMDEYRDDQLCVVVAGSQGQPGSSLVRAVYGEHPILSVGKNDKVIFATEPIPGNEANVYDAIDELSRNRIDVAYSDVDSDLHVSGHGGAIEQQLLIALLKPTYLLPIGGTDRHRVVYADMTARMGYKKAQVLLPKTGEIMEFSQGTAHVAQTLQLKTMMVDGLGVGDVGSVVLSDRKKMAEEGMIVIIIPTFNGMYDAANVKIVSRGFVFMKQSDEILKVIKDETAQVLATRPEEGELRRLIEKKLSKRMYEETGRTPLILPVVMSI</sequence>
<comment type="caution">
    <text evidence="6">The sequence shown here is derived from an EMBL/GenBank/DDBJ whole genome shotgun (WGS) entry which is preliminary data.</text>
</comment>
<accession>A0A317JR33</accession>